<evidence type="ECO:0000313" key="1">
    <source>
        <dbReference type="Ensembl" id="ENSMAMP00000004850.2"/>
    </source>
</evidence>
<evidence type="ECO:0000313" key="2">
    <source>
        <dbReference type="Proteomes" id="UP000261640"/>
    </source>
</evidence>
<proteinExistence type="predicted"/>
<reference evidence="1" key="1">
    <citation type="submission" date="2025-08" db="UniProtKB">
        <authorList>
            <consortium name="Ensembl"/>
        </authorList>
    </citation>
    <scope>IDENTIFICATION</scope>
</reference>
<dbReference type="InParanoid" id="A0A3Q3RMD6"/>
<sequence>VLFAQGRGDHSQELLEVIRIHMELLRVHHAQIGVSVLDVVHVLHSLFQPTHHRLAMLGHFRVSQDGGIGGQVPKCCEVSLSPWIHNQNLGSNFTHVDLSPHIGDGAALSICPLYHVDDVKVFTRFKTNL</sequence>
<dbReference type="AlphaFoldDB" id="A0A3Q3RMD6"/>
<dbReference type="Ensembl" id="ENSMAMT00000004970.2">
    <property type="protein sequence ID" value="ENSMAMP00000004850.2"/>
    <property type="gene ID" value="ENSMAMG00000003261.2"/>
</dbReference>
<keyword evidence="2" id="KW-1185">Reference proteome</keyword>
<organism evidence="1 2">
    <name type="scientific">Mastacembelus armatus</name>
    <name type="common">zig-zag eel</name>
    <dbReference type="NCBI Taxonomy" id="205130"/>
    <lineage>
        <taxon>Eukaryota</taxon>
        <taxon>Metazoa</taxon>
        <taxon>Chordata</taxon>
        <taxon>Craniata</taxon>
        <taxon>Vertebrata</taxon>
        <taxon>Euteleostomi</taxon>
        <taxon>Actinopterygii</taxon>
        <taxon>Neopterygii</taxon>
        <taxon>Teleostei</taxon>
        <taxon>Neoteleostei</taxon>
        <taxon>Acanthomorphata</taxon>
        <taxon>Anabantaria</taxon>
        <taxon>Synbranchiformes</taxon>
        <taxon>Mastacembelidae</taxon>
        <taxon>Mastacembelus</taxon>
    </lineage>
</organism>
<dbReference type="GeneTree" id="ENSGT00940000175631"/>
<name>A0A3Q3RMD6_9TELE</name>
<protein>
    <submittedName>
        <fullName evidence="1">Uncharacterized protein</fullName>
    </submittedName>
</protein>
<dbReference type="Proteomes" id="UP000261640">
    <property type="component" value="Unplaced"/>
</dbReference>
<reference evidence="1" key="2">
    <citation type="submission" date="2025-09" db="UniProtKB">
        <authorList>
            <consortium name="Ensembl"/>
        </authorList>
    </citation>
    <scope>IDENTIFICATION</scope>
</reference>
<accession>A0A3Q3RMD6</accession>